<comment type="caution">
    <text evidence="1">The sequence shown here is derived from an EMBL/GenBank/DDBJ whole genome shotgun (WGS) entry which is preliminary data.</text>
</comment>
<organism evidence="1 2">
    <name type="scientific">Thermobifida fusca TM51</name>
    <dbReference type="NCBI Taxonomy" id="1169414"/>
    <lineage>
        <taxon>Bacteria</taxon>
        <taxon>Bacillati</taxon>
        <taxon>Actinomycetota</taxon>
        <taxon>Actinomycetes</taxon>
        <taxon>Streptosporangiales</taxon>
        <taxon>Nocardiopsidaceae</taxon>
        <taxon>Thermobifida</taxon>
    </lineage>
</organism>
<protein>
    <submittedName>
        <fullName evidence="1">Uncharacterized protein</fullName>
    </submittedName>
</protein>
<dbReference type="Pfam" id="PF20060">
    <property type="entry name" value="DUF6459"/>
    <property type="match status" value="1"/>
</dbReference>
<dbReference type="RefSeq" id="WP_016188814.1">
    <property type="nucleotide sequence ID" value="NZ_AOSG01000049.1"/>
</dbReference>
<dbReference type="InterPro" id="IPR045596">
    <property type="entry name" value="DUF6459"/>
</dbReference>
<reference evidence="1 2" key="1">
    <citation type="journal article" date="2013" name="Genome Announc.">
        <title>Draft Genome Sequence of the Lignocellulose Decomposer Thermobifida fusca Strain TM51.</title>
        <authorList>
            <person name="Toth A."/>
            <person name="Barna T."/>
            <person name="Nagy I."/>
            <person name="Horvath B."/>
            <person name="Nagy I."/>
            <person name="Tancsics A."/>
            <person name="Kriszt B."/>
            <person name="Baka E."/>
            <person name="Fekete C."/>
            <person name="Kukolya J."/>
        </authorList>
    </citation>
    <scope>NUCLEOTIDE SEQUENCE [LARGE SCALE GENOMIC DNA]</scope>
    <source>
        <strain evidence="1 2">TM51</strain>
    </source>
</reference>
<name>A0A9P2T9J1_THEFU</name>
<evidence type="ECO:0000313" key="2">
    <source>
        <dbReference type="Proteomes" id="UP000014184"/>
    </source>
</evidence>
<keyword evidence="2" id="KW-1185">Reference proteome</keyword>
<dbReference type="AlphaFoldDB" id="A0A9P2T9J1"/>
<proteinExistence type="predicted"/>
<sequence length="128" mass="15036">MTTAADAHRYVRHTRRIPPCPARRRIKPEEDWPHFTQLVAEVLAGHRNPDHLRWGLSEDAYRSLQGQAGCFAMRQRPRLRHVWMEAYEPGVTEINGVVRYGERRHALALRVIHADYRWLCTDIETASR</sequence>
<gene>
    <name evidence="1" type="ORF">TM51_09066</name>
</gene>
<dbReference type="Proteomes" id="UP000014184">
    <property type="component" value="Unassembled WGS sequence"/>
</dbReference>
<evidence type="ECO:0000313" key="1">
    <source>
        <dbReference type="EMBL" id="EOR71139.1"/>
    </source>
</evidence>
<accession>A0A9P2T9J1</accession>
<dbReference type="EMBL" id="AOSG01000049">
    <property type="protein sequence ID" value="EOR71139.1"/>
    <property type="molecule type" value="Genomic_DNA"/>
</dbReference>